<evidence type="ECO:0000313" key="1">
    <source>
        <dbReference type="EMBL" id="GAN80403.1"/>
    </source>
</evidence>
<dbReference type="EMBL" id="BANC01000045">
    <property type="protein sequence ID" value="GAN80403.1"/>
    <property type="molecule type" value="Genomic_DNA"/>
</dbReference>
<proteinExistence type="predicted"/>
<keyword evidence="2" id="KW-1185">Reference proteome</keyword>
<name>A0A0D6PGS6_9PROT</name>
<dbReference type="Proteomes" id="UP000032668">
    <property type="component" value="Unassembled WGS sequence"/>
</dbReference>
<protein>
    <submittedName>
        <fullName evidence="1">Uncharacterized protein</fullName>
    </submittedName>
</protein>
<dbReference type="AlphaFoldDB" id="A0A0D6PGS6"/>
<evidence type="ECO:0000313" key="2">
    <source>
        <dbReference type="Proteomes" id="UP000032668"/>
    </source>
</evidence>
<comment type="caution">
    <text evidence="1">The sequence shown here is derived from an EMBL/GenBank/DDBJ whole genome shotgun (WGS) entry which is preliminary data.</text>
</comment>
<organism evidence="1 2">
    <name type="scientific">Acidocella aminolytica 101 = DSM 11237</name>
    <dbReference type="NCBI Taxonomy" id="1120923"/>
    <lineage>
        <taxon>Bacteria</taxon>
        <taxon>Pseudomonadati</taxon>
        <taxon>Pseudomonadota</taxon>
        <taxon>Alphaproteobacteria</taxon>
        <taxon>Acetobacterales</taxon>
        <taxon>Acidocellaceae</taxon>
        <taxon>Acidocella</taxon>
    </lineage>
</organism>
<gene>
    <name evidence="1" type="ORF">Aam_046_044</name>
</gene>
<sequence>MSSGLAALARETLYSQRVILGRDFNLDPDHITVGAVAPNTLS</sequence>
<reference evidence="1 2" key="1">
    <citation type="submission" date="2012-11" db="EMBL/GenBank/DDBJ databases">
        <title>Whole genome sequence of Acidocella aminolytica 101 = DSM 11237.</title>
        <authorList>
            <person name="Azuma Y."/>
            <person name="Higashiura N."/>
            <person name="Hirakawa H."/>
            <person name="Matsushita K."/>
        </authorList>
    </citation>
    <scope>NUCLEOTIDE SEQUENCE [LARGE SCALE GENOMIC DNA]</scope>
    <source>
        <strain evidence="2">101 / DSM 11237</strain>
    </source>
</reference>
<accession>A0A0D6PGS6</accession>